<dbReference type="Pfam" id="PF20684">
    <property type="entry name" value="Fung_rhodopsin"/>
    <property type="match status" value="1"/>
</dbReference>
<proteinExistence type="inferred from homology"/>
<evidence type="ECO:0000256" key="1">
    <source>
        <dbReference type="ARBA" id="ARBA00004141"/>
    </source>
</evidence>
<protein>
    <recommendedName>
        <fullName evidence="7">Rhodopsin domain-containing protein</fullName>
    </recommendedName>
</protein>
<comment type="similarity">
    <text evidence="5">Belongs to the SAT4 family.</text>
</comment>
<evidence type="ECO:0000256" key="6">
    <source>
        <dbReference type="SAM" id="Phobius"/>
    </source>
</evidence>
<accession>A0A423VAB6</accession>
<dbReference type="OrthoDB" id="3934549at2759"/>
<keyword evidence="9" id="KW-1185">Reference proteome</keyword>
<feature type="transmembrane region" description="Helical" evidence="6">
    <location>
        <begin position="137"/>
        <end position="160"/>
    </location>
</feature>
<feature type="transmembrane region" description="Helical" evidence="6">
    <location>
        <begin position="20"/>
        <end position="38"/>
    </location>
</feature>
<evidence type="ECO:0000256" key="2">
    <source>
        <dbReference type="ARBA" id="ARBA00022692"/>
    </source>
</evidence>
<evidence type="ECO:0000256" key="4">
    <source>
        <dbReference type="ARBA" id="ARBA00023136"/>
    </source>
</evidence>
<feature type="transmembrane region" description="Helical" evidence="6">
    <location>
        <begin position="180"/>
        <end position="206"/>
    </location>
</feature>
<dbReference type="PANTHER" id="PTHR33048">
    <property type="entry name" value="PTH11-LIKE INTEGRAL MEMBRANE PROTEIN (AFU_ORTHOLOGUE AFUA_5G11245)"/>
    <property type="match status" value="1"/>
</dbReference>
<gene>
    <name evidence="8" type="ORF">VMCG_10546</name>
</gene>
<keyword evidence="4 6" id="KW-0472">Membrane</keyword>
<keyword evidence="2 6" id="KW-0812">Transmembrane</keyword>
<dbReference type="GO" id="GO:0016020">
    <property type="term" value="C:membrane"/>
    <property type="evidence" value="ECO:0007669"/>
    <property type="project" value="UniProtKB-SubCell"/>
</dbReference>
<organism evidence="8 9">
    <name type="scientific">Cytospora schulzeri</name>
    <dbReference type="NCBI Taxonomy" id="448051"/>
    <lineage>
        <taxon>Eukaryota</taxon>
        <taxon>Fungi</taxon>
        <taxon>Dikarya</taxon>
        <taxon>Ascomycota</taxon>
        <taxon>Pezizomycotina</taxon>
        <taxon>Sordariomycetes</taxon>
        <taxon>Sordariomycetidae</taxon>
        <taxon>Diaporthales</taxon>
        <taxon>Cytosporaceae</taxon>
        <taxon>Cytospora</taxon>
    </lineage>
</organism>
<feature type="transmembrane region" description="Helical" evidence="6">
    <location>
        <begin position="218"/>
        <end position="240"/>
    </location>
</feature>
<feature type="transmembrane region" description="Helical" evidence="6">
    <location>
        <begin position="59"/>
        <end position="79"/>
    </location>
</feature>
<dbReference type="InterPro" id="IPR052337">
    <property type="entry name" value="SAT4-like"/>
</dbReference>
<feature type="transmembrane region" description="Helical" evidence="6">
    <location>
        <begin position="104"/>
        <end position="125"/>
    </location>
</feature>
<feature type="domain" description="Rhodopsin" evidence="7">
    <location>
        <begin position="51"/>
        <end position="254"/>
    </location>
</feature>
<dbReference type="EMBL" id="LKEA01000087">
    <property type="protein sequence ID" value="ROV87838.1"/>
    <property type="molecule type" value="Genomic_DNA"/>
</dbReference>
<reference evidence="8 9" key="1">
    <citation type="submission" date="2015-09" db="EMBL/GenBank/DDBJ databases">
        <title>Host preference determinants of Valsa canker pathogens revealed by comparative genomics.</title>
        <authorList>
            <person name="Yin Z."/>
            <person name="Huang L."/>
        </authorList>
    </citation>
    <scope>NUCLEOTIDE SEQUENCE [LARGE SCALE GENOMIC DNA]</scope>
    <source>
        <strain evidence="8 9">03-1</strain>
    </source>
</reference>
<evidence type="ECO:0000313" key="9">
    <source>
        <dbReference type="Proteomes" id="UP000283895"/>
    </source>
</evidence>
<dbReference type="PANTHER" id="PTHR33048:SF47">
    <property type="entry name" value="INTEGRAL MEMBRANE PROTEIN-RELATED"/>
    <property type="match status" value="1"/>
</dbReference>
<name>A0A423VAB6_9PEZI</name>
<evidence type="ECO:0000259" key="7">
    <source>
        <dbReference type="Pfam" id="PF20684"/>
    </source>
</evidence>
<evidence type="ECO:0000256" key="5">
    <source>
        <dbReference type="ARBA" id="ARBA00038359"/>
    </source>
</evidence>
<comment type="caution">
    <text evidence="8">The sequence shown here is derived from an EMBL/GenBank/DDBJ whole genome shotgun (WGS) entry which is preliminary data.</text>
</comment>
<dbReference type="InterPro" id="IPR049326">
    <property type="entry name" value="Rhodopsin_dom_fungi"/>
</dbReference>
<evidence type="ECO:0000256" key="3">
    <source>
        <dbReference type="ARBA" id="ARBA00022989"/>
    </source>
</evidence>
<keyword evidence="3 6" id="KW-1133">Transmembrane helix</keyword>
<dbReference type="AlphaFoldDB" id="A0A423VAB6"/>
<evidence type="ECO:0000313" key="8">
    <source>
        <dbReference type="EMBL" id="ROV87838.1"/>
    </source>
</evidence>
<comment type="subcellular location">
    <subcellularLocation>
        <location evidence="1">Membrane</location>
        <topology evidence="1">Multi-pass membrane protein</topology>
    </subcellularLocation>
</comment>
<sequence length="261" mass="28831">MSSSKAVDLTQSKQSDLRTLLIAMVIVPTVIVIIRAWSRALLPVSPTSKIPTKFWWDDWTAFAAAAINIAVCGIGLRMVDLGLGLHIQAVSPDNVEKFLKVLWIVYYIFDTGTAVGKASALFFYARIFSVSNSRFKYALWLVHAMNVAWLLAILLSVTFMCSPIQKAWETSLPGTCLNTGLLWTGSGVTSLIIDVIILIMPLPMLWKLQLKTIRRIQISGVFICGYLVVVVSIGRVVTIIQAGDELELDPTCEIYLTITPP</sequence>
<dbReference type="Proteomes" id="UP000283895">
    <property type="component" value="Unassembled WGS sequence"/>
</dbReference>